<evidence type="ECO:0000256" key="8">
    <source>
        <dbReference type="SAM" id="SignalP"/>
    </source>
</evidence>
<dbReference type="SUPFAM" id="SSF54534">
    <property type="entry name" value="FKBP-like"/>
    <property type="match status" value="1"/>
</dbReference>
<dbReference type="KEGG" id="reu:Reut_A2931"/>
<dbReference type="AlphaFoldDB" id="Q46X42"/>
<dbReference type="InterPro" id="IPR046357">
    <property type="entry name" value="PPIase_dom_sf"/>
</dbReference>
<comment type="similarity">
    <text evidence="2">Belongs to the PpiC/parvulin rotamase family.</text>
</comment>
<dbReference type="Gene3D" id="1.10.8.1040">
    <property type="match status" value="1"/>
</dbReference>
<evidence type="ECO:0000256" key="3">
    <source>
        <dbReference type="ARBA" id="ARBA00013194"/>
    </source>
</evidence>
<keyword evidence="5 7" id="KW-0697">Rotamase</keyword>
<dbReference type="eggNOG" id="COG0760">
    <property type="taxonomic scope" value="Bacteria"/>
</dbReference>
<accession>Q46X42</accession>
<gene>
    <name evidence="10" type="ordered locus">Reut_A2931</name>
</gene>
<dbReference type="Pfam" id="PF13145">
    <property type="entry name" value="Rotamase_2"/>
    <property type="match status" value="1"/>
</dbReference>
<feature type="chain" id="PRO_5007923768" description="peptidylprolyl isomerase" evidence="8">
    <location>
        <begin position="28"/>
        <end position="272"/>
    </location>
</feature>
<proteinExistence type="inferred from homology"/>
<evidence type="ECO:0000259" key="9">
    <source>
        <dbReference type="PROSITE" id="PS50198"/>
    </source>
</evidence>
<evidence type="ECO:0000256" key="7">
    <source>
        <dbReference type="PROSITE-ProRule" id="PRU00278"/>
    </source>
</evidence>
<dbReference type="EC" id="5.2.1.8" evidence="3"/>
<evidence type="ECO:0000256" key="1">
    <source>
        <dbReference type="ARBA" id="ARBA00000971"/>
    </source>
</evidence>
<evidence type="ECO:0000313" key="10">
    <source>
        <dbReference type="EMBL" id="AAZ62291.1"/>
    </source>
</evidence>
<evidence type="ECO:0000256" key="6">
    <source>
        <dbReference type="ARBA" id="ARBA00023235"/>
    </source>
</evidence>
<evidence type="ECO:0000256" key="5">
    <source>
        <dbReference type="ARBA" id="ARBA00023110"/>
    </source>
</evidence>
<evidence type="ECO:0000256" key="4">
    <source>
        <dbReference type="ARBA" id="ARBA00022729"/>
    </source>
</evidence>
<dbReference type="OrthoDB" id="8929268at2"/>
<dbReference type="GO" id="GO:0003755">
    <property type="term" value="F:peptidyl-prolyl cis-trans isomerase activity"/>
    <property type="evidence" value="ECO:0007669"/>
    <property type="project" value="UniProtKB-KW"/>
</dbReference>
<keyword evidence="4 8" id="KW-0732">Signal</keyword>
<protein>
    <recommendedName>
        <fullName evidence="3">peptidylprolyl isomerase</fullName>
        <ecNumber evidence="3">5.2.1.8</ecNumber>
    </recommendedName>
</protein>
<dbReference type="InterPro" id="IPR000297">
    <property type="entry name" value="PPIase_PpiC"/>
</dbReference>
<keyword evidence="6 7" id="KW-0413">Isomerase</keyword>
<dbReference type="InterPro" id="IPR027304">
    <property type="entry name" value="Trigger_fact/SurA_dom_sf"/>
</dbReference>
<feature type="domain" description="PpiC" evidence="9">
    <location>
        <begin position="129"/>
        <end position="228"/>
    </location>
</feature>
<dbReference type="PANTHER" id="PTHR47245">
    <property type="entry name" value="PEPTIDYLPROLYL ISOMERASE"/>
    <property type="match status" value="1"/>
</dbReference>
<evidence type="ECO:0000256" key="2">
    <source>
        <dbReference type="ARBA" id="ARBA00007656"/>
    </source>
</evidence>
<dbReference type="STRING" id="264198.Reut_A2931"/>
<dbReference type="EMBL" id="CP000090">
    <property type="protein sequence ID" value="AAZ62291.1"/>
    <property type="molecule type" value="Genomic_DNA"/>
</dbReference>
<dbReference type="HOGENOM" id="CLU_034646_1_1_4"/>
<dbReference type="SUPFAM" id="SSF109998">
    <property type="entry name" value="Triger factor/SurA peptide-binding domain-like"/>
    <property type="match status" value="1"/>
</dbReference>
<comment type="catalytic activity">
    <reaction evidence="1">
        <text>[protein]-peptidylproline (omega=180) = [protein]-peptidylproline (omega=0)</text>
        <dbReference type="Rhea" id="RHEA:16237"/>
        <dbReference type="Rhea" id="RHEA-COMP:10747"/>
        <dbReference type="Rhea" id="RHEA-COMP:10748"/>
        <dbReference type="ChEBI" id="CHEBI:83833"/>
        <dbReference type="ChEBI" id="CHEBI:83834"/>
        <dbReference type="EC" id="5.2.1.8"/>
    </reaction>
</comment>
<dbReference type="Gene3D" id="3.10.50.40">
    <property type="match status" value="1"/>
</dbReference>
<feature type="signal peptide" evidence="8">
    <location>
        <begin position="1"/>
        <end position="27"/>
    </location>
</feature>
<dbReference type="PANTHER" id="PTHR47245:SF1">
    <property type="entry name" value="FOLDASE PROTEIN PRSA"/>
    <property type="match status" value="1"/>
</dbReference>
<dbReference type="PROSITE" id="PS50198">
    <property type="entry name" value="PPIC_PPIASE_2"/>
    <property type="match status" value="1"/>
</dbReference>
<name>Q46X42_CUPPJ</name>
<reference evidence="10" key="1">
    <citation type="submission" date="2005-08" db="EMBL/GenBank/DDBJ databases">
        <title>Complete sequence of Chromosome1 of Ralstonia eutropha JMP134.</title>
        <authorList>
            <person name="Copeland A."/>
            <person name="Lucas S."/>
            <person name="Lapidus A."/>
            <person name="Barry K."/>
            <person name="Detter J.C."/>
            <person name="Glavina T."/>
            <person name="Hammon N."/>
            <person name="Israni S."/>
            <person name="Pitluck S."/>
            <person name="Goltsman E."/>
            <person name="Martinez M."/>
            <person name="Schmutz J."/>
            <person name="Larimer F."/>
            <person name="Land M."/>
            <person name="Lykidis A."/>
            <person name="Richardson P."/>
        </authorList>
    </citation>
    <scope>NUCLEOTIDE SEQUENCE</scope>
    <source>
        <strain evidence="10">JMP134</strain>
    </source>
</reference>
<dbReference type="InterPro" id="IPR050245">
    <property type="entry name" value="PrsA_foldase"/>
</dbReference>
<organism evidence="10">
    <name type="scientific">Cupriavidus pinatubonensis (strain JMP 134 / LMG 1197)</name>
    <name type="common">Cupriavidus necator (strain JMP 134)</name>
    <dbReference type="NCBI Taxonomy" id="264198"/>
    <lineage>
        <taxon>Bacteria</taxon>
        <taxon>Pseudomonadati</taxon>
        <taxon>Pseudomonadota</taxon>
        <taxon>Betaproteobacteria</taxon>
        <taxon>Burkholderiales</taxon>
        <taxon>Burkholderiaceae</taxon>
        <taxon>Cupriavidus</taxon>
    </lineage>
</organism>
<sequence length="272" mass="29121">MQTNISRLIVTIALAFGLQAGLSVAHAASVNGVAIPDSQVTATLQQSRLADTPQARSAITQQLIARELFRQEAAKDKSLESRPDVQQAIRDARTAILTQAWLKDRIKPAPVSDADVKARYDAIVATLGDKEYKARLIQVGDEAGAKAALARIKSGEDFAKVAEAVSLAPSKASGGQMDWISFKVPVQEGKTQNLPLPIAQALAVLPAGAVTATPIAWNNHYYLMKLDEVRPTQVPTFEQTKPGIQQALQAQALERATTALVTQLLAKAKVSQ</sequence>